<organism evidence="3 4">
    <name type="scientific">Stichopus japonicus</name>
    <name type="common">Sea cucumber</name>
    <dbReference type="NCBI Taxonomy" id="307972"/>
    <lineage>
        <taxon>Eukaryota</taxon>
        <taxon>Metazoa</taxon>
        <taxon>Echinodermata</taxon>
        <taxon>Eleutherozoa</taxon>
        <taxon>Echinozoa</taxon>
        <taxon>Holothuroidea</taxon>
        <taxon>Aspidochirotacea</taxon>
        <taxon>Aspidochirotida</taxon>
        <taxon>Stichopodidae</taxon>
        <taxon>Apostichopus</taxon>
    </lineage>
</organism>
<name>A0A2G8JIL3_STIJA</name>
<keyword evidence="4" id="KW-1185">Reference proteome</keyword>
<feature type="region of interest" description="Disordered" evidence="2">
    <location>
        <begin position="1"/>
        <end position="22"/>
    </location>
</feature>
<evidence type="ECO:0000256" key="1">
    <source>
        <dbReference type="SAM" id="Coils"/>
    </source>
</evidence>
<evidence type="ECO:0000313" key="4">
    <source>
        <dbReference type="Proteomes" id="UP000230750"/>
    </source>
</evidence>
<protein>
    <submittedName>
        <fullName evidence="3">Uncharacterized protein</fullName>
    </submittedName>
</protein>
<proteinExistence type="predicted"/>
<feature type="compositionally biased region" description="Basic and acidic residues" evidence="2">
    <location>
        <begin position="184"/>
        <end position="196"/>
    </location>
</feature>
<dbReference type="AlphaFoldDB" id="A0A2G8JIL3"/>
<feature type="coiled-coil region" evidence="1">
    <location>
        <begin position="75"/>
        <end position="141"/>
    </location>
</feature>
<accession>A0A2G8JIL3</accession>
<evidence type="ECO:0000313" key="3">
    <source>
        <dbReference type="EMBL" id="PIK35585.1"/>
    </source>
</evidence>
<comment type="caution">
    <text evidence="3">The sequence shown here is derived from an EMBL/GenBank/DDBJ whole genome shotgun (WGS) entry which is preliminary data.</text>
</comment>
<reference evidence="3 4" key="1">
    <citation type="journal article" date="2017" name="PLoS Biol.">
        <title>The sea cucumber genome provides insights into morphological evolution and visceral regeneration.</title>
        <authorList>
            <person name="Zhang X."/>
            <person name="Sun L."/>
            <person name="Yuan J."/>
            <person name="Sun Y."/>
            <person name="Gao Y."/>
            <person name="Zhang L."/>
            <person name="Li S."/>
            <person name="Dai H."/>
            <person name="Hamel J.F."/>
            <person name="Liu C."/>
            <person name="Yu Y."/>
            <person name="Liu S."/>
            <person name="Lin W."/>
            <person name="Guo K."/>
            <person name="Jin S."/>
            <person name="Xu P."/>
            <person name="Storey K.B."/>
            <person name="Huan P."/>
            <person name="Zhang T."/>
            <person name="Zhou Y."/>
            <person name="Zhang J."/>
            <person name="Lin C."/>
            <person name="Li X."/>
            <person name="Xing L."/>
            <person name="Huo D."/>
            <person name="Sun M."/>
            <person name="Wang L."/>
            <person name="Mercier A."/>
            <person name="Li F."/>
            <person name="Yang H."/>
            <person name="Xiang J."/>
        </authorList>
    </citation>
    <scope>NUCLEOTIDE SEQUENCE [LARGE SCALE GENOMIC DNA]</scope>
    <source>
        <strain evidence="3">Shaxun</strain>
        <tissue evidence="3">Muscle</tissue>
    </source>
</reference>
<dbReference type="Proteomes" id="UP000230750">
    <property type="component" value="Unassembled WGS sequence"/>
</dbReference>
<gene>
    <name evidence="3" type="ORF">BSL78_27586</name>
</gene>
<dbReference type="EMBL" id="MRZV01001866">
    <property type="protein sequence ID" value="PIK35585.1"/>
    <property type="molecule type" value="Genomic_DNA"/>
</dbReference>
<evidence type="ECO:0000256" key="2">
    <source>
        <dbReference type="SAM" id="MobiDB-lite"/>
    </source>
</evidence>
<feature type="region of interest" description="Disordered" evidence="2">
    <location>
        <begin position="184"/>
        <end position="235"/>
    </location>
</feature>
<sequence>MADNSGKEQATLPDIGAGETSIIDSINPEDSVSLVNIVNNPDILKGHTDSAVSVKTTVSVLLYRTKQKEIEIAARAAALKKTKKLEERKRNLQVEYELQEAQDEIRHAQEKAERVKQRKQMEEKKLQLETEQQEIDMMAELEAAKAMSKLLQLHERPESDVSAKLTKEVVKSIELKSFQYLPKSDDEAKKHSEGENTRINPNAKKFVSRQNIIVPDEPNDSGKYLSPNNGDEHAQYKQAKPTYGGVCYGQPLPDITTKPDDTVNTGISMATLLNKIVDHQRESALPSPRLDPFDGSDLLSFTPFIRNFQHVVEDKTQNPARRLELLLRFTEGEAHDLIKECTAIEPPASGYERQNGCYREILVNPRFWRQRTNLRQRAGIILQWEIR</sequence>
<keyword evidence="1" id="KW-0175">Coiled coil</keyword>
<dbReference type="PANTHER" id="PTHR47331">
    <property type="entry name" value="PHD-TYPE DOMAIN-CONTAINING PROTEIN"/>
    <property type="match status" value="1"/>
</dbReference>